<keyword evidence="4" id="KW-1185">Reference proteome</keyword>
<keyword evidence="2" id="KW-0677">Repeat</keyword>
<evidence type="ECO:0000256" key="1">
    <source>
        <dbReference type="ARBA" id="ARBA00007626"/>
    </source>
</evidence>
<comment type="caution">
    <text evidence="3">The sequence shown here is derived from an EMBL/GenBank/DDBJ whole genome shotgun (WGS) entry which is preliminary data.</text>
</comment>
<evidence type="ECO:0000313" key="3">
    <source>
        <dbReference type="EMBL" id="KAF6157249.1"/>
    </source>
</evidence>
<protein>
    <recommendedName>
        <fullName evidence="5">Pentatricopeptide repeat-containing protein</fullName>
    </recommendedName>
</protein>
<dbReference type="GO" id="GO:0005739">
    <property type="term" value="C:mitochondrion"/>
    <property type="evidence" value="ECO:0007669"/>
    <property type="project" value="TreeGrafter"/>
</dbReference>
<evidence type="ECO:0008006" key="5">
    <source>
        <dbReference type="Google" id="ProtNLM"/>
    </source>
</evidence>
<dbReference type="InterPro" id="IPR011990">
    <property type="entry name" value="TPR-like_helical_dom_sf"/>
</dbReference>
<accession>A0A7J7MQP2</accession>
<dbReference type="OrthoDB" id="185373at2759"/>
<dbReference type="Gene3D" id="1.25.40.10">
    <property type="entry name" value="Tetratricopeptide repeat domain"/>
    <property type="match status" value="1"/>
</dbReference>
<gene>
    <name evidence="3" type="ORF">GIB67_041710</name>
</gene>
<organism evidence="3 4">
    <name type="scientific">Kingdonia uniflora</name>
    <dbReference type="NCBI Taxonomy" id="39325"/>
    <lineage>
        <taxon>Eukaryota</taxon>
        <taxon>Viridiplantae</taxon>
        <taxon>Streptophyta</taxon>
        <taxon>Embryophyta</taxon>
        <taxon>Tracheophyta</taxon>
        <taxon>Spermatophyta</taxon>
        <taxon>Magnoliopsida</taxon>
        <taxon>Ranunculales</taxon>
        <taxon>Circaeasteraceae</taxon>
        <taxon>Kingdonia</taxon>
    </lineage>
</organism>
<dbReference type="Pfam" id="PF01535">
    <property type="entry name" value="PPR"/>
    <property type="match status" value="1"/>
</dbReference>
<evidence type="ECO:0000256" key="2">
    <source>
        <dbReference type="ARBA" id="ARBA00022737"/>
    </source>
</evidence>
<reference evidence="3 4" key="1">
    <citation type="journal article" date="2020" name="IScience">
        <title>Genome Sequencing of the Endangered Kingdonia uniflora (Circaeasteraceae, Ranunculales) Reveals Potential Mechanisms of Evolutionary Specialization.</title>
        <authorList>
            <person name="Sun Y."/>
            <person name="Deng T."/>
            <person name="Zhang A."/>
            <person name="Moore M.J."/>
            <person name="Landis J.B."/>
            <person name="Lin N."/>
            <person name="Zhang H."/>
            <person name="Zhang X."/>
            <person name="Huang J."/>
            <person name="Zhang X."/>
            <person name="Sun H."/>
            <person name="Wang H."/>
        </authorList>
    </citation>
    <scope>NUCLEOTIDE SEQUENCE [LARGE SCALE GENOMIC DNA]</scope>
    <source>
        <strain evidence="3">TB1705</strain>
        <tissue evidence="3">Leaf</tissue>
    </source>
</reference>
<dbReference type="InterPro" id="IPR002885">
    <property type="entry name" value="PPR_rpt"/>
</dbReference>
<dbReference type="PANTHER" id="PTHR45717:SF4">
    <property type="entry name" value="OS04G0450200 PROTEIN"/>
    <property type="match status" value="1"/>
</dbReference>
<dbReference type="GO" id="GO:0003729">
    <property type="term" value="F:mRNA binding"/>
    <property type="evidence" value="ECO:0007669"/>
    <property type="project" value="UniProtKB-ARBA"/>
</dbReference>
<comment type="similarity">
    <text evidence="1">Belongs to the PPR family. P subfamily.</text>
</comment>
<dbReference type="PANTHER" id="PTHR45717">
    <property type="entry name" value="OS12G0527900 PROTEIN"/>
    <property type="match status" value="1"/>
</dbReference>
<sequence length="149" mass="17283">MDIDSVRRILYEMSDDSNSSEAWVTYKQLADIYITTGNLVNMYNNSLVEANGKATLREWITYDFLIHLYAILQNNERVDQIWKSLRIPSQKMTSTYYKCILSSYLILGEIKEVAEVLEELKQSTTTVFDIHTYTMLLDTFSKVGLLDKA</sequence>
<name>A0A7J7MQP2_9MAGN</name>
<dbReference type="Proteomes" id="UP000541444">
    <property type="component" value="Unassembled WGS sequence"/>
</dbReference>
<dbReference type="EMBL" id="JACGCM010001281">
    <property type="protein sequence ID" value="KAF6157249.1"/>
    <property type="molecule type" value="Genomic_DNA"/>
</dbReference>
<proteinExistence type="inferred from homology"/>
<evidence type="ECO:0000313" key="4">
    <source>
        <dbReference type="Proteomes" id="UP000541444"/>
    </source>
</evidence>
<dbReference type="AlphaFoldDB" id="A0A7J7MQP2"/>